<gene>
    <name evidence="2" type="ORF">SAMN05216377_119137</name>
</gene>
<accession>A0A1G8A4F1</accession>
<keyword evidence="1" id="KW-0812">Transmembrane</keyword>
<organism evidence="2 3">
    <name type="scientific">Pseudonocardia oroxyli</name>
    <dbReference type="NCBI Taxonomy" id="366584"/>
    <lineage>
        <taxon>Bacteria</taxon>
        <taxon>Bacillati</taxon>
        <taxon>Actinomycetota</taxon>
        <taxon>Actinomycetes</taxon>
        <taxon>Pseudonocardiales</taxon>
        <taxon>Pseudonocardiaceae</taxon>
        <taxon>Pseudonocardia</taxon>
    </lineage>
</organism>
<feature type="transmembrane region" description="Helical" evidence="1">
    <location>
        <begin position="94"/>
        <end position="120"/>
    </location>
</feature>
<dbReference type="AlphaFoldDB" id="A0A1G8A4F1"/>
<sequence>MTAALLRGPRRLVGAAALVLLTAASWLLWSGWAALAPGLERFAPWQVAGTAVTAAVLAILAPRWLPAWLVGTLMPVSFTAAWGLTAAATDDSGLWVIGALTVLVGAVVAAAVLVPLGVALRPVRLRGPQGLLGAGDGQDRASAGR</sequence>
<evidence type="ECO:0000313" key="3">
    <source>
        <dbReference type="Proteomes" id="UP000198967"/>
    </source>
</evidence>
<reference evidence="2 3" key="1">
    <citation type="submission" date="2016-10" db="EMBL/GenBank/DDBJ databases">
        <authorList>
            <person name="de Groot N.N."/>
        </authorList>
    </citation>
    <scope>NUCLEOTIDE SEQUENCE [LARGE SCALE GENOMIC DNA]</scope>
    <source>
        <strain evidence="2 3">CGMCC 4.3143</strain>
    </source>
</reference>
<dbReference type="STRING" id="366584.SAMN05216377_119137"/>
<feature type="transmembrane region" description="Helical" evidence="1">
    <location>
        <begin position="68"/>
        <end position="88"/>
    </location>
</feature>
<proteinExistence type="predicted"/>
<name>A0A1G8A4F1_PSEOR</name>
<feature type="transmembrane region" description="Helical" evidence="1">
    <location>
        <begin position="43"/>
        <end position="61"/>
    </location>
</feature>
<evidence type="ECO:0000256" key="1">
    <source>
        <dbReference type="SAM" id="Phobius"/>
    </source>
</evidence>
<keyword evidence="1" id="KW-1133">Transmembrane helix</keyword>
<keyword evidence="3" id="KW-1185">Reference proteome</keyword>
<protein>
    <submittedName>
        <fullName evidence="2">Uncharacterized protein</fullName>
    </submittedName>
</protein>
<evidence type="ECO:0000313" key="2">
    <source>
        <dbReference type="EMBL" id="SDH15737.1"/>
    </source>
</evidence>
<dbReference type="EMBL" id="FNBE01000019">
    <property type="protein sequence ID" value="SDH15737.1"/>
    <property type="molecule type" value="Genomic_DNA"/>
</dbReference>
<keyword evidence="1" id="KW-0472">Membrane</keyword>
<dbReference type="Proteomes" id="UP000198967">
    <property type="component" value="Unassembled WGS sequence"/>
</dbReference>